<feature type="compositionally biased region" description="Basic residues" evidence="2">
    <location>
        <begin position="211"/>
        <end position="224"/>
    </location>
</feature>
<feature type="region of interest" description="Disordered" evidence="2">
    <location>
        <begin position="112"/>
        <end position="169"/>
    </location>
</feature>
<protein>
    <submittedName>
        <fullName evidence="6">Uncharacterized protein LOC109376884</fullName>
    </submittedName>
</protein>
<feature type="domain" description="Peptidase M12B propeptide" evidence="4">
    <location>
        <begin position="265"/>
        <end position="350"/>
    </location>
</feature>
<keyword evidence="1" id="KW-1015">Disulfide bond</keyword>
<evidence type="ECO:0000256" key="1">
    <source>
        <dbReference type="ARBA" id="ARBA00023157"/>
    </source>
</evidence>
<evidence type="ECO:0000256" key="2">
    <source>
        <dbReference type="SAM" id="MobiDB-lite"/>
    </source>
</evidence>
<feature type="signal peptide" evidence="3">
    <location>
        <begin position="1"/>
        <end position="15"/>
    </location>
</feature>
<dbReference type="AlphaFoldDB" id="A0A8B7QKB2"/>
<dbReference type="KEGG" id="hai:109376884"/>
<sequence length="361" mass="37844">MLWLSLCWRPRFCCRLRVSSLICCEPGTLAAAGSLQAEAPLSLPSQRSLLSSPGFPSALPASPQHLASSAPHPAVLRLRTAPAAPSSGLGGARRIFAPAAIAVPRLQSCCMGSASRSRSPPAQRRAAAAVDGAAQVGAEGPPLPCHSSAGRCSARPAAPPQEPSSPTWTNFARTALNHAGQVWGLGGRAGGALRRTQESRGQASRLPGRGAIRRTAGRAPRRTSQRQLQPVGVAKGSGTDSGLTGNRKRRFPGEPLGHRVESTLAVPVRTDAQNLLVSHVVLAAIAQEKVWALRAALVQTSGFPGGSEEDPGGSLFYNVTVFCGDLHLWLRPNARLVAPGTMVQWQSESFVERCLEPASET</sequence>
<dbReference type="Pfam" id="PF01562">
    <property type="entry name" value="Pep_M12B_propep"/>
    <property type="match status" value="1"/>
</dbReference>
<dbReference type="OrthoDB" id="412680at2759"/>
<feature type="region of interest" description="Disordered" evidence="2">
    <location>
        <begin position="187"/>
        <end position="255"/>
    </location>
</feature>
<reference evidence="6" key="1">
    <citation type="submission" date="2025-08" db="UniProtKB">
        <authorList>
            <consortium name="RefSeq"/>
        </authorList>
    </citation>
    <scope>IDENTIFICATION</scope>
    <source>
        <tissue evidence="6">Muscle</tissue>
    </source>
</reference>
<keyword evidence="5" id="KW-1185">Reference proteome</keyword>
<dbReference type="RefSeq" id="XP_019488585.1">
    <property type="nucleotide sequence ID" value="XM_019633040.1"/>
</dbReference>
<evidence type="ECO:0000313" key="5">
    <source>
        <dbReference type="Proteomes" id="UP000694851"/>
    </source>
</evidence>
<keyword evidence="3" id="KW-0732">Signal</keyword>
<proteinExistence type="predicted"/>
<evidence type="ECO:0000259" key="4">
    <source>
        <dbReference type="Pfam" id="PF01562"/>
    </source>
</evidence>
<accession>A0A8B7QKB2</accession>
<dbReference type="GeneID" id="109376884"/>
<gene>
    <name evidence="6" type="primary">LOC109376884</name>
</gene>
<dbReference type="InterPro" id="IPR002870">
    <property type="entry name" value="Peptidase_M12B_N"/>
</dbReference>
<feature type="compositionally biased region" description="Low complexity" evidence="2">
    <location>
        <begin position="113"/>
        <end position="138"/>
    </location>
</feature>
<dbReference type="Proteomes" id="UP000694851">
    <property type="component" value="Unplaced"/>
</dbReference>
<evidence type="ECO:0000313" key="6">
    <source>
        <dbReference type="RefSeq" id="XP_019488585.1"/>
    </source>
</evidence>
<feature type="chain" id="PRO_5034039745" evidence="3">
    <location>
        <begin position="16"/>
        <end position="361"/>
    </location>
</feature>
<organism evidence="5 6">
    <name type="scientific">Hipposideros armiger</name>
    <name type="common">Great Himalayan leaf-nosed bat</name>
    <dbReference type="NCBI Taxonomy" id="186990"/>
    <lineage>
        <taxon>Eukaryota</taxon>
        <taxon>Metazoa</taxon>
        <taxon>Chordata</taxon>
        <taxon>Craniata</taxon>
        <taxon>Vertebrata</taxon>
        <taxon>Euteleostomi</taxon>
        <taxon>Mammalia</taxon>
        <taxon>Eutheria</taxon>
        <taxon>Laurasiatheria</taxon>
        <taxon>Chiroptera</taxon>
        <taxon>Yinpterochiroptera</taxon>
        <taxon>Rhinolophoidea</taxon>
        <taxon>Hipposideridae</taxon>
        <taxon>Hipposideros</taxon>
    </lineage>
</organism>
<evidence type="ECO:0000256" key="3">
    <source>
        <dbReference type="SAM" id="SignalP"/>
    </source>
</evidence>
<name>A0A8B7QKB2_HIPAR</name>